<sequence>MATLIVEDNTGLVDANVYASVDEFRQFAKLNGIETEDVEDEQLAIYLVRATNFIDSLESRMVGKRLNPEQALAFPRQQSSSCSGNPHLYDMRNLKKALFYAVEAQSLGFSLLPVNVSKDDIIKKEKIDVLEVQYSEDMLTEVLFGKFPMVERYLNQYLVNNGFTLSVGR</sequence>
<reference evidence="2" key="1">
    <citation type="journal article" date="2021" name="Proc. Natl. Acad. Sci. U.S.A.">
        <title>A Catalog of Tens of Thousands of Viruses from Human Metagenomes Reveals Hidden Associations with Chronic Diseases.</title>
        <authorList>
            <person name="Tisza M.J."/>
            <person name="Buck C.B."/>
        </authorList>
    </citation>
    <scope>NUCLEOTIDE SEQUENCE</scope>
    <source>
        <strain evidence="2">CtiJm4</strain>
    </source>
</reference>
<accession>A0A8S5T0N6</accession>
<proteinExistence type="predicted"/>
<organism evidence="2">
    <name type="scientific">Siphoviridae sp. ctiJm4</name>
    <dbReference type="NCBI Taxonomy" id="2827916"/>
    <lineage>
        <taxon>Viruses</taxon>
        <taxon>Duplodnaviria</taxon>
        <taxon>Heunggongvirae</taxon>
        <taxon>Uroviricota</taxon>
        <taxon>Caudoviricetes</taxon>
    </lineage>
</organism>
<feature type="domain" description="Putative DnaT-like" evidence="1">
    <location>
        <begin position="3"/>
        <end position="168"/>
    </location>
</feature>
<evidence type="ECO:0000259" key="1">
    <source>
        <dbReference type="Pfam" id="PF20557"/>
    </source>
</evidence>
<dbReference type="EMBL" id="BK032724">
    <property type="protein sequence ID" value="DAF56893.1"/>
    <property type="molecule type" value="Genomic_DNA"/>
</dbReference>
<evidence type="ECO:0000313" key="2">
    <source>
        <dbReference type="EMBL" id="DAF56893.1"/>
    </source>
</evidence>
<protein>
    <submittedName>
        <fullName evidence="2">Head Tail Connector Protein</fullName>
    </submittedName>
</protein>
<dbReference type="Pfam" id="PF20557">
    <property type="entry name" value="DnaT_2"/>
    <property type="match status" value="1"/>
</dbReference>
<dbReference type="InterPro" id="IPR046787">
    <property type="entry name" value="DnaT_2"/>
</dbReference>
<name>A0A8S5T0N6_9CAUD</name>